<dbReference type="Proteomes" id="UP000236333">
    <property type="component" value="Unassembled WGS sequence"/>
</dbReference>
<dbReference type="AlphaFoldDB" id="A0A2J7ZLN4"/>
<evidence type="ECO:0000313" key="2">
    <source>
        <dbReference type="EMBL" id="PNH01178.1"/>
    </source>
</evidence>
<dbReference type="EMBL" id="PGGS01000988">
    <property type="protein sequence ID" value="PNH01178.1"/>
    <property type="molecule type" value="Genomic_DNA"/>
</dbReference>
<evidence type="ECO:0000313" key="3">
    <source>
        <dbReference type="Proteomes" id="UP000236333"/>
    </source>
</evidence>
<comment type="caution">
    <text evidence="2">The sequence shown here is derived from an EMBL/GenBank/DDBJ whole genome shotgun (WGS) entry which is preliminary data.</text>
</comment>
<reference evidence="2 3" key="1">
    <citation type="journal article" date="2017" name="Mol. Biol. Evol.">
        <title>The 4-celled Tetrabaena socialis nuclear genome reveals the essential components for genetic control of cell number at the origin of multicellularity in the volvocine lineage.</title>
        <authorList>
            <person name="Featherston J."/>
            <person name="Arakaki Y."/>
            <person name="Hanschen E.R."/>
            <person name="Ferris P.J."/>
            <person name="Michod R.E."/>
            <person name="Olson B.J.S.C."/>
            <person name="Nozaki H."/>
            <person name="Durand P.M."/>
        </authorList>
    </citation>
    <scope>NUCLEOTIDE SEQUENCE [LARGE SCALE GENOMIC DNA]</scope>
    <source>
        <strain evidence="2 3">NIES-571</strain>
    </source>
</reference>
<protein>
    <submittedName>
        <fullName evidence="2">Uncharacterized protein</fullName>
    </submittedName>
</protein>
<gene>
    <name evidence="2" type="ORF">TSOC_012951</name>
</gene>
<proteinExistence type="predicted"/>
<organism evidence="2 3">
    <name type="scientific">Tetrabaena socialis</name>
    <dbReference type="NCBI Taxonomy" id="47790"/>
    <lineage>
        <taxon>Eukaryota</taxon>
        <taxon>Viridiplantae</taxon>
        <taxon>Chlorophyta</taxon>
        <taxon>core chlorophytes</taxon>
        <taxon>Chlorophyceae</taxon>
        <taxon>CS clade</taxon>
        <taxon>Chlamydomonadales</taxon>
        <taxon>Tetrabaenaceae</taxon>
        <taxon>Tetrabaena</taxon>
    </lineage>
</organism>
<name>A0A2J7ZLN4_9CHLO</name>
<sequence length="252" mass="24946">MYSSLRGGGRVHGDDISSRPITQVHELDGALGGGALAVLVVQQAVGASADPPGAWILSCRRASAASTTRRVMGWQEAGPSAASCCVSSRSAAVTAAASSAGPAPPGLAAGAAMAAIDFASSRERSAAGLPLTPSVSSCEPGGAALNTSGSCAGEASTTSSAASKLARSVSLASTSRRRSLVVVAAEAPVARHVAKAGRRGQRSPQQLELQGRPRQLQRDRQALGAGGRAGVVLVDGVMEVVVEGAWDGVGAG</sequence>
<accession>A0A2J7ZLN4</accession>
<evidence type="ECO:0000256" key="1">
    <source>
        <dbReference type="SAM" id="MobiDB-lite"/>
    </source>
</evidence>
<keyword evidence="3" id="KW-1185">Reference proteome</keyword>
<feature type="region of interest" description="Disordered" evidence="1">
    <location>
        <begin position="193"/>
        <end position="215"/>
    </location>
</feature>